<dbReference type="CDD" id="cd01276">
    <property type="entry name" value="PKCI_related"/>
    <property type="match status" value="1"/>
</dbReference>
<keyword evidence="6" id="KW-1185">Reference proteome</keyword>
<dbReference type="Gene3D" id="3.30.428.10">
    <property type="entry name" value="HIT-like"/>
    <property type="match status" value="1"/>
</dbReference>
<sequence length="115" mass="12746">MSDTNCIFCKIIHGEIPSTKVYEDDLVYAFRDISPAAPEHILIVPKEHICCANELEQKHEALVGHIILTAAKIAKDLGFADDGYRIINNCGENAGQTVFHLHFHLLAGSEFTNLV</sequence>
<evidence type="ECO:0000313" key="6">
    <source>
        <dbReference type="Proteomes" id="UP000611762"/>
    </source>
</evidence>
<organism evidence="5 6">
    <name type="scientific">Congzhengia minquanensis</name>
    <dbReference type="NCBI Taxonomy" id="2763657"/>
    <lineage>
        <taxon>Bacteria</taxon>
        <taxon>Bacillati</taxon>
        <taxon>Bacillota</taxon>
        <taxon>Clostridia</taxon>
        <taxon>Eubacteriales</taxon>
        <taxon>Oscillospiraceae</taxon>
        <taxon>Congzhengia</taxon>
    </lineage>
</organism>
<dbReference type="RefSeq" id="WP_177680225.1">
    <property type="nucleotide sequence ID" value="NZ_JACRSU010000005.1"/>
</dbReference>
<dbReference type="PROSITE" id="PS51084">
    <property type="entry name" value="HIT_2"/>
    <property type="match status" value="1"/>
</dbReference>
<dbReference type="GO" id="GO:0003824">
    <property type="term" value="F:catalytic activity"/>
    <property type="evidence" value="ECO:0007669"/>
    <property type="project" value="InterPro"/>
</dbReference>
<dbReference type="InterPro" id="IPR036265">
    <property type="entry name" value="HIT-like_sf"/>
</dbReference>
<dbReference type="InterPro" id="IPR001310">
    <property type="entry name" value="Histidine_triad_HIT"/>
</dbReference>
<evidence type="ECO:0000256" key="2">
    <source>
        <dbReference type="PIRSR" id="PIRSR601310-3"/>
    </source>
</evidence>
<dbReference type="PANTHER" id="PTHR23089">
    <property type="entry name" value="HISTIDINE TRIAD HIT PROTEIN"/>
    <property type="match status" value="1"/>
</dbReference>
<accession>A0A926DPY4</accession>
<dbReference type="AlphaFoldDB" id="A0A926DPY4"/>
<reference evidence="5" key="1">
    <citation type="submission" date="2020-08" db="EMBL/GenBank/DDBJ databases">
        <title>Genome public.</title>
        <authorList>
            <person name="Liu C."/>
            <person name="Sun Q."/>
        </authorList>
    </citation>
    <scope>NUCLEOTIDE SEQUENCE</scope>
    <source>
        <strain evidence="5">H8</strain>
    </source>
</reference>
<name>A0A926DPY4_9FIRM</name>
<proteinExistence type="predicted"/>
<feature type="short sequence motif" description="Histidine triad motif" evidence="2 3">
    <location>
        <begin position="100"/>
        <end position="104"/>
    </location>
</feature>
<evidence type="ECO:0000256" key="1">
    <source>
        <dbReference type="PIRSR" id="PIRSR601310-1"/>
    </source>
</evidence>
<gene>
    <name evidence="5" type="ORF">H8698_11880</name>
</gene>
<feature type="active site" description="Tele-AMP-histidine intermediate" evidence="1">
    <location>
        <position position="102"/>
    </location>
</feature>
<dbReference type="EMBL" id="JACRSU010000005">
    <property type="protein sequence ID" value="MBC8541677.1"/>
    <property type="molecule type" value="Genomic_DNA"/>
</dbReference>
<comment type="caution">
    <text evidence="5">The sequence shown here is derived from an EMBL/GenBank/DDBJ whole genome shotgun (WGS) entry which is preliminary data.</text>
</comment>
<dbReference type="Pfam" id="PF01230">
    <property type="entry name" value="HIT"/>
    <property type="match status" value="1"/>
</dbReference>
<dbReference type="InterPro" id="IPR019808">
    <property type="entry name" value="Histidine_triad_CS"/>
</dbReference>
<protein>
    <submittedName>
        <fullName evidence="5">Histidine triad nucleotide-binding protein</fullName>
    </submittedName>
</protein>
<evidence type="ECO:0000313" key="5">
    <source>
        <dbReference type="EMBL" id="MBC8541677.1"/>
    </source>
</evidence>
<dbReference type="InterPro" id="IPR011146">
    <property type="entry name" value="HIT-like"/>
</dbReference>
<evidence type="ECO:0000256" key="3">
    <source>
        <dbReference type="PROSITE-ProRule" id="PRU00464"/>
    </source>
</evidence>
<feature type="domain" description="HIT" evidence="4">
    <location>
        <begin position="7"/>
        <end position="115"/>
    </location>
</feature>
<dbReference type="PROSITE" id="PS00892">
    <property type="entry name" value="HIT_1"/>
    <property type="match status" value="1"/>
</dbReference>
<evidence type="ECO:0000259" key="4">
    <source>
        <dbReference type="PROSITE" id="PS51084"/>
    </source>
</evidence>
<dbReference type="SUPFAM" id="SSF54197">
    <property type="entry name" value="HIT-like"/>
    <property type="match status" value="1"/>
</dbReference>
<dbReference type="PRINTS" id="PR00332">
    <property type="entry name" value="HISTRIAD"/>
</dbReference>
<dbReference type="Proteomes" id="UP000611762">
    <property type="component" value="Unassembled WGS sequence"/>
</dbReference>